<dbReference type="Proteomes" id="UP000445309">
    <property type="component" value="Unassembled WGS sequence"/>
</dbReference>
<gene>
    <name evidence="1" type="ORF">CHRY9393_01049</name>
</gene>
<dbReference type="PANTHER" id="PTHR21174:SF0">
    <property type="entry name" value="HD PHOSPHOHYDROLASE FAMILY PROTEIN-RELATED"/>
    <property type="match status" value="1"/>
</dbReference>
<accession>A0A6N4XT10</accession>
<keyword evidence="2" id="KW-1185">Reference proteome</keyword>
<sequence>MNKKLHDIFKQLFSTYSDNKNLENEFWKELEKNYTNRKRHYHNLNHLESMINELETPGIEIRDWDSVLFSVFYHDIVYQSTAKDNEEKSAEKAKIVLQKINLPSEQIHKVSNQILATKSHEKSNDSDTNYLLDADLSILGKSWDEYEKYTKQIRKEYSIYPNFLYNSGRKKVLEHFLTFNEIYKTEFFKERYEKQARENIAKEIELLS</sequence>
<protein>
    <recommendedName>
        <fullName evidence="3">Metal-dependent HD superfamily phosphohydrolase</fullName>
    </recommendedName>
</protein>
<dbReference type="InterPro" id="IPR009218">
    <property type="entry name" value="HD_phosphohydro"/>
</dbReference>
<reference evidence="1 2" key="1">
    <citation type="submission" date="2020-01" db="EMBL/GenBank/DDBJ databases">
        <authorList>
            <person name="Rodrigo-Torres L."/>
            <person name="Arahal R. D."/>
            <person name="Lucena T."/>
        </authorList>
    </citation>
    <scope>NUCLEOTIDE SEQUENCE [LARGE SCALE GENOMIC DNA]</scope>
    <source>
        <strain evidence="1 2">CECT 9393</strain>
    </source>
</reference>
<dbReference type="RefSeq" id="WP_162072357.1">
    <property type="nucleotide sequence ID" value="NZ_CACVBY010000016.1"/>
</dbReference>
<dbReference type="PIRSF" id="PIRSF035170">
    <property type="entry name" value="HD_phosphohydro"/>
    <property type="match status" value="1"/>
</dbReference>
<organism evidence="1 2">
    <name type="scientific">Chryseobacterium fistulae</name>
    <dbReference type="NCBI Taxonomy" id="2675058"/>
    <lineage>
        <taxon>Bacteria</taxon>
        <taxon>Pseudomonadati</taxon>
        <taxon>Bacteroidota</taxon>
        <taxon>Flavobacteriia</taxon>
        <taxon>Flavobacteriales</taxon>
        <taxon>Weeksellaceae</taxon>
        <taxon>Chryseobacterium group</taxon>
        <taxon>Chryseobacterium</taxon>
    </lineage>
</organism>
<name>A0A6N4XT10_9FLAO</name>
<dbReference type="PANTHER" id="PTHR21174">
    <property type="match status" value="1"/>
</dbReference>
<evidence type="ECO:0000313" key="2">
    <source>
        <dbReference type="Proteomes" id="UP000445309"/>
    </source>
</evidence>
<dbReference type="Gene3D" id="1.10.3210.10">
    <property type="entry name" value="Hypothetical protein af1432"/>
    <property type="match status" value="1"/>
</dbReference>
<evidence type="ECO:0008006" key="3">
    <source>
        <dbReference type="Google" id="ProtNLM"/>
    </source>
</evidence>
<evidence type="ECO:0000313" key="1">
    <source>
        <dbReference type="EMBL" id="CAA7386749.1"/>
    </source>
</evidence>
<dbReference type="AlphaFoldDB" id="A0A6N4XT10"/>
<proteinExistence type="predicted"/>
<dbReference type="SUPFAM" id="SSF109604">
    <property type="entry name" value="HD-domain/PDEase-like"/>
    <property type="match status" value="1"/>
</dbReference>
<dbReference type="EMBL" id="CACVBY010000016">
    <property type="protein sequence ID" value="CAA7386749.1"/>
    <property type="molecule type" value="Genomic_DNA"/>
</dbReference>